<reference evidence="4" key="1">
    <citation type="journal article" date="2019" name="Int. J. Syst. Evol. Microbiol.">
        <title>The Global Catalogue of Microorganisms (GCM) 10K type strain sequencing project: providing services to taxonomists for standard genome sequencing and annotation.</title>
        <authorList>
            <consortium name="The Broad Institute Genomics Platform"/>
            <consortium name="The Broad Institute Genome Sequencing Center for Infectious Disease"/>
            <person name="Wu L."/>
            <person name="Ma J."/>
        </authorList>
    </citation>
    <scope>NUCLEOTIDE SEQUENCE [LARGE SCALE GENOMIC DNA]</scope>
    <source>
        <strain evidence="4">CGMCC 1.10759</strain>
    </source>
</reference>
<organism evidence="3 4">
    <name type="scientific">Steroidobacter flavus</name>
    <dbReference type="NCBI Taxonomy" id="1842136"/>
    <lineage>
        <taxon>Bacteria</taxon>
        <taxon>Pseudomonadati</taxon>
        <taxon>Pseudomonadota</taxon>
        <taxon>Gammaproteobacteria</taxon>
        <taxon>Steroidobacterales</taxon>
        <taxon>Steroidobacteraceae</taxon>
        <taxon>Steroidobacter</taxon>
    </lineage>
</organism>
<feature type="region of interest" description="Disordered" evidence="1">
    <location>
        <begin position="390"/>
        <end position="416"/>
    </location>
</feature>
<dbReference type="EMBL" id="JBHSDU010000015">
    <property type="protein sequence ID" value="MFC4313322.1"/>
    <property type="molecule type" value="Genomic_DNA"/>
</dbReference>
<evidence type="ECO:0000259" key="2">
    <source>
        <dbReference type="Pfam" id="PF13480"/>
    </source>
</evidence>
<dbReference type="Gene3D" id="3.40.630.30">
    <property type="match status" value="1"/>
</dbReference>
<gene>
    <name evidence="3" type="ORF">ACFPN2_29855</name>
</gene>
<protein>
    <submittedName>
        <fullName evidence="3">GNAT family N-acetyltransferase</fullName>
    </submittedName>
</protein>
<comment type="caution">
    <text evidence="3">The sequence shown here is derived from an EMBL/GenBank/DDBJ whole genome shotgun (WGS) entry which is preliminary data.</text>
</comment>
<dbReference type="Proteomes" id="UP001595904">
    <property type="component" value="Unassembled WGS sequence"/>
</dbReference>
<feature type="domain" description="BioF2-like acetyltransferase" evidence="2">
    <location>
        <begin position="205"/>
        <end position="348"/>
    </location>
</feature>
<dbReference type="SUPFAM" id="SSF55729">
    <property type="entry name" value="Acyl-CoA N-acyltransferases (Nat)"/>
    <property type="match status" value="2"/>
</dbReference>
<dbReference type="RefSeq" id="WP_380603533.1">
    <property type="nucleotide sequence ID" value="NZ_JBHSDU010000015.1"/>
</dbReference>
<dbReference type="Pfam" id="PF13480">
    <property type="entry name" value="Acetyltransf_6"/>
    <property type="match status" value="1"/>
</dbReference>
<keyword evidence="4" id="KW-1185">Reference proteome</keyword>
<evidence type="ECO:0000256" key="1">
    <source>
        <dbReference type="SAM" id="MobiDB-lite"/>
    </source>
</evidence>
<evidence type="ECO:0000313" key="4">
    <source>
        <dbReference type="Proteomes" id="UP001595904"/>
    </source>
</evidence>
<evidence type="ECO:0000313" key="3">
    <source>
        <dbReference type="EMBL" id="MFC4313322.1"/>
    </source>
</evidence>
<proteinExistence type="predicted"/>
<dbReference type="InterPro" id="IPR016181">
    <property type="entry name" value="Acyl_CoA_acyltransferase"/>
</dbReference>
<feature type="compositionally biased region" description="Low complexity" evidence="1">
    <location>
        <begin position="399"/>
        <end position="416"/>
    </location>
</feature>
<sequence>MASLSIRAAALTGGADAPAVVRPSATDASSSAPIAIELIQRREQIPLTAHEWNDLVAHNETNSIFQTYEWFDAWWQTFGQEHELFFLLLRREGRVIGFGALMIHRLAWHGRRLEFVGTGNADYQDFVVPYDKPAAIASICKFLRANSSRWRSCWLSNVPSQSSTLDELHKAGEGRGLYFVQEAQLRCPALQLESDRPGAEKLLKKYSLKRPLNWFSSRGEVRFRNVSALSEIQSLLPAFFDQHARRWHAAGRPSLFDAGSQRTFYLALAAALHSAGWLLFSVVEFNGQPIAFHFGFDYFGSIIWYKPSFEVQYAEHSPGLLLTRKIIEDGLQRSRRELDFTIGEEAFKDRFANVSRSNVTLSVYHSLPNALRATGWRWLRRNLGRLRRKLNRPRPSPYANKEAAAAEASKTTDASS</sequence>
<name>A0ABV8T1U2_9GAMM</name>
<dbReference type="InterPro" id="IPR038740">
    <property type="entry name" value="BioF2-like_GNAT_dom"/>
</dbReference>
<accession>A0ABV8T1U2</accession>